<reference evidence="2" key="1">
    <citation type="journal article" date="2019" name="Int. J. Syst. Evol. Microbiol.">
        <title>The Global Catalogue of Microorganisms (GCM) 10K type strain sequencing project: providing services to taxonomists for standard genome sequencing and annotation.</title>
        <authorList>
            <consortium name="The Broad Institute Genomics Platform"/>
            <consortium name="The Broad Institute Genome Sequencing Center for Infectious Disease"/>
            <person name="Wu L."/>
            <person name="Ma J."/>
        </authorList>
    </citation>
    <scope>NUCLEOTIDE SEQUENCE [LARGE SCALE GENOMIC DNA]</scope>
    <source>
        <strain evidence="2">CGMCC 1.7003</strain>
    </source>
</reference>
<dbReference type="RefSeq" id="WP_189429206.1">
    <property type="nucleotide sequence ID" value="NZ_BNAO01000001.1"/>
</dbReference>
<dbReference type="PIRSF" id="PIRSF010372">
    <property type="entry name" value="PaiB"/>
    <property type="match status" value="1"/>
</dbReference>
<dbReference type="PANTHER" id="PTHR35802">
    <property type="entry name" value="PROTEASE SYNTHASE AND SPORULATION PROTEIN PAI 2"/>
    <property type="match status" value="1"/>
</dbReference>
<accession>A0ABQ3KV15</accession>
<dbReference type="InterPro" id="IPR007396">
    <property type="entry name" value="TR_PAI2-type"/>
</dbReference>
<comment type="caution">
    <text evidence="1">The sequence shown here is derived from an EMBL/GenBank/DDBJ whole genome shotgun (WGS) entry which is preliminary data.</text>
</comment>
<sequence length="213" mass="23619">MLYCPPNLAFKDTAAMLDFIEQEPFGCLVSYPFFCSYLPWQLKRQEGEKGVLYGHLARQNPQLRQLAEQAAAQATAQQVLITFTGPHAYISPRYYAAAKAVPTWNYAVVQVIGQVQLLDAADTLWAVQEQLLQYETSAALRAEKMPAAYLQQLAASIVGVKVTISELAGKVKLGQQRSQADQQGVFAALSQSERYSERALAQWMAQQVIGTGW</sequence>
<organism evidence="1 2">
    <name type="scientific">Alishewanella longhuensis</name>
    <dbReference type="NCBI Taxonomy" id="1091037"/>
    <lineage>
        <taxon>Bacteria</taxon>
        <taxon>Pseudomonadati</taxon>
        <taxon>Pseudomonadota</taxon>
        <taxon>Gammaproteobacteria</taxon>
        <taxon>Alteromonadales</taxon>
        <taxon>Alteromonadaceae</taxon>
        <taxon>Alishewanella</taxon>
    </lineage>
</organism>
<dbReference type="Gene3D" id="2.30.110.10">
    <property type="entry name" value="Electron Transport, Fmn-binding Protein, Chain A"/>
    <property type="match status" value="1"/>
</dbReference>
<proteinExistence type="predicted"/>
<dbReference type="SUPFAM" id="SSF50475">
    <property type="entry name" value="FMN-binding split barrel"/>
    <property type="match status" value="1"/>
</dbReference>
<gene>
    <name evidence="1" type="ORF">GCM10010919_01400</name>
</gene>
<evidence type="ECO:0000313" key="2">
    <source>
        <dbReference type="Proteomes" id="UP000659697"/>
    </source>
</evidence>
<dbReference type="EMBL" id="BNAO01000001">
    <property type="protein sequence ID" value="GHG59122.1"/>
    <property type="molecule type" value="Genomic_DNA"/>
</dbReference>
<protein>
    <submittedName>
        <fullName evidence="1">Transcriptional regulator</fullName>
    </submittedName>
</protein>
<dbReference type="InterPro" id="IPR012349">
    <property type="entry name" value="Split_barrel_FMN-bd"/>
</dbReference>
<dbReference type="PANTHER" id="PTHR35802:SF1">
    <property type="entry name" value="PROTEASE SYNTHASE AND SPORULATION PROTEIN PAI 2"/>
    <property type="match status" value="1"/>
</dbReference>
<evidence type="ECO:0000313" key="1">
    <source>
        <dbReference type="EMBL" id="GHG59122.1"/>
    </source>
</evidence>
<name>A0ABQ3KV15_9ALTE</name>
<dbReference type="Pfam" id="PF04299">
    <property type="entry name" value="FMN_bind_2"/>
    <property type="match status" value="1"/>
</dbReference>
<keyword evidence="2" id="KW-1185">Reference proteome</keyword>
<dbReference type="Proteomes" id="UP000659697">
    <property type="component" value="Unassembled WGS sequence"/>
</dbReference>